<keyword evidence="4" id="KW-1185">Reference proteome</keyword>
<dbReference type="RefSeq" id="WP_395124276.1">
    <property type="nucleotide sequence ID" value="NZ_JBIMSN010000126.1"/>
</dbReference>
<dbReference type="EMBL" id="JBIMSN010000126">
    <property type="protein sequence ID" value="MFH5231898.1"/>
    <property type="molecule type" value="Genomic_DNA"/>
</dbReference>
<dbReference type="EMBL" id="JBIMSP010000012">
    <property type="protein sequence ID" value="MFH5242267.1"/>
    <property type="molecule type" value="Genomic_DNA"/>
</dbReference>
<evidence type="ECO:0008006" key="5">
    <source>
        <dbReference type="Google" id="ProtNLM"/>
    </source>
</evidence>
<evidence type="ECO:0000313" key="1">
    <source>
        <dbReference type="EMBL" id="MFH5231898.1"/>
    </source>
</evidence>
<dbReference type="Proteomes" id="UP001609219">
    <property type="component" value="Unassembled WGS sequence"/>
</dbReference>
<dbReference type="Proteomes" id="UP001609176">
    <property type="component" value="Unassembled WGS sequence"/>
</dbReference>
<evidence type="ECO:0000313" key="2">
    <source>
        <dbReference type="EMBL" id="MFH5242267.1"/>
    </source>
</evidence>
<evidence type="ECO:0000313" key="4">
    <source>
        <dbReference type="Proteomes" id="UP001609219"/>
    </source>
</evidence>
<comment type="caution">
    <text evidence="1">The sequence shown here is derived from an EMBL/GenBank/DDBJ whole genome shotgun (WGS) entry which is preliminary data.</text>
</comment>
<sequence length="141" mass="14182">MTRLPAAMRPSGLGPRGSVVWRALAPANSADIGRALLASEAARLADRLDQLHAVISGDSATWALVEVPKAKVDGELALRVDITSAVSEARQTANVLRQIVAQLNAAGAGGGAGSPVEAGRAFVAAIVSEFADGGVANSDAS</sequence>
<protein>
    <recommendedName>
        <fullName evidence="5">YbaB/EbfC family DNA-binding protein</fullName>
    </recommendedName>
</protein>
<evidence type="ECO:0000313" key="3">
    <source>
        <dbReference type="Proteomes" id="UP001609176"/>
    </source>
</evidence>
<name>A0ABW7K9X8_9NOCA</name>
<gene>
    <name evidence="2" type="ORF">ACHIPV_10270</name>
    <name evidence="1" type="ORF">ACHIRB_25495</name>
</gene>
<organism evidence="1 4">
    <name type="scientific">Antrihabitans spumae</name>
    <dbReference type="NCBI Taxonomy" id="3373370"/>
    <lineage>
        <taxon>Bacteria</taxon>
        <taxon>Bacillati</taxon>
        <taxon>Actinomycetota</taxon>
        <taxon>Actinomycetes</taxon>
        <taxon>Mycobacteriales</taxon>
        <taxon>Nocardiaceae</taxon>
        <taxon>Antrihabitans</taxon>
    </lineage>
</organism>
<proteinExistence type="predicted"/>
<accession>A0ABW7K9X8</accession>
<reference evidence="3 4" key="1">
    <citation type="submission" date="2024-10" db="EMBL/GenBank/DDBJ databases">
        <authorList>
            <person name="Riesco R."/>
        </authorList>
    </citation>
    <scope>NUCLEOTIDE SEQUENCE [LARGE SCALE GENOMIC DNA]</scope>
    <source>
        <strain evidence="2 3">NCIMB 15448</strain>
        <strain evidence="1 4">NCIMB 15450</strain>
    </source>
</reference>